<evidence type="ECO:0000256" key="8">
    <source>
        <dbReference type="ARBA" id="ARBA00023125"/>
    </source>
</evidence>
<comment type="function">
    <text evidence="15">Plays a critical role in recombination and DNA repair. Helps process Holliday junction intermediates to mature products by catalyzing branch migration. Has replication fork regression activity, unwinds stalled or blocked replication forks to make a HJ that can be resolved. Has a DNA unwinding activity characteristic of a DNA helicase with 3'-5' polarity.</text>
</comment>
<evidence type="ECO:0000313" key="19">
    <source>
        <dbReference type="Proteomes" id="UP000831181"/>
    </source>
</evidence>
<dbReference type="PROSITE" id="PS51194">
    <property type="entry name" value="HELICASE_CTER"/>
    <property type="match status" value="1"/>
</dbReference>
<dbReference type="InterPro" id="IPR033454">
    <property type="entry name" value="RecG_wedge"/>
</dbReference>
<evidence type="ECO:0000256" key="9">
    <source>
        <dbReference type="ARBA" id="ARBA00023172"/>
    </source>
</evidence>
<organism evidence="18 19">
    <name type="scientific">Nicoliella spurrieriana</name>
    <dbReference type="NCBI Taxonomy" id="2925830"/>
    <lineage>
        <taxon>Bacteria</taxon>
        <taxon>Bacillati</taxon>
        <taxon>Bacillota</taxon>
        <taxon>Bacilli</taxon>
        <taxon>Lactobacillales</taxon>
        <taxon>Lactobacillaceae</taxon>
        <taxon>Nicoliella</taxon>
    </lineage>
</organism>
<keyword evidence="4 15" id="KW-0227">DNA damage</keyword>
<dbReference type="GO" id="GO:0005524">
    <property type="term" value="F:ATP binding"/>
    <property type="evidence" value="ECO:0007669"/>
    <property type="project" value="UniProtKB-KW"/>
</dbReference>
<dbReference type="PANTHER" id="PTHR47964:SF1">
    <property type="entry name" value="ATP-DEPENDENT DNA HELICASE HOMOLOG RECG, CHLOROPLASTIC"/>
    <property type="match status" value="1"/>
</dbReference>
<evidence type="ECO:0000256" key="3">
    <source>
        <dbReference type="ARBA" id="ARBA00022741"/>
    </source>
</evidence>
<dbReference type="PROSITE" id="PS51192">
    <property type="entry name" value="HELICASE_ATP_BIND_1"/>
    <property type="match status" value="1"/>
</dbReference>
<dbReference type="InterPro" id="IPR045562">
    <property type="entry name" value="RecG_dom3_C"/>
</dbReference>
<dbReference type="InterPro" id="IPR047112">
    <property type="entry name" value="RecG/Mfd"/>
</dbReference>
<dbReference type="Pfam" id="PF00271">
    <property type="entry name" value="Helicase_C"/>
    <property type="match status" value="1"/>
</dbReference>
<feature type="domain" description="Helicase ATP-binding" evidence="16">
    <location>
        <begin position="266"/>
        <end position="427"/>
    </location>
</feature>
<evidence type="ECO:0000256" key="13">
    <source>
        <dbReference type="ARBA" id="ARBA00034808"/>
    </source>
</evidence>
<evidence type="ECO:0000256" key="11">
    <source>
        <dbReference type="ARBA" id="ARBA00023235"/>
    </source>
</evidence>
<reference evidence="18" key="1">
    <citation type="journal article" date="2022" name="Int. J. Syst. Evol. Microbiol.">
        <title>Apilactobacillus apisilvae sp. nov., Nicolia spurrieriana gen. nov. sp. nov., Bombilactobacillus folatiphilus sp. nov. and Bombilactobacillus thymidiniphilus sp. nov., four new lactic acid bacterial isolates from stingless bees Tetragonula carbonaria and Austroplebeia australis.</title>
        <authorList>
            <person name="Oliphant S.A."/>
            <person name="Watson-Haigh N.S."/>
            <person name="Sumby K.M."/>
            <person name="Gardner J."/>
            <person name="Groom S."/>
            <person name="Jiranek V."/>
        </authorList>
    </citation>
    <scope>NUCLEOTIDE SEQUENCE</scope>
    <source>
        <strain evidence="18">SGEP1_A5</strain>
    </source>
</reference>
<dbReference type="EMBL" id="CP093361">
    <property type="protein sequence ID" value="UQS87517.1"/>
    <property type="molecule type" value="Genomic_DNA"/>
</dbReference>
<dbReference type="CDD" id="cd04488">
    <property type="entry name" value="RecG_wedge_OBF"/>
    <property type="match status" value="1"/>
</dbReference>
<gene>
    <name evidence="18" type="primary">recG</name>
    <name evidence="18" type="ORF">MOO44_07040</name>
</gene>
<protein>
    <recommendedName>
        <fullName evidence="2 15">ATP-dependent DNA helicase RecG</fullName>
        <ecNumber evidence="13 15">5.6.2.4</ecNumber>
    </recommendedName>
</protein>
<dbReference type="SMART" id="SM00490">
    <property type="entry name" value="HELICc"/>
    <property type="match status" value="1"/>
</dbReference>
<dbReference type="Gene3D" id="3.40.50.300">
    <property type="entry name" value="P-loop containing nucleotide triphosphate hydrolases"/>
    <property type="match status" value="2"/>
</dbReference>
<comment type="catalytic activity">
    <reaction evidence="14 15">
        <text>ATP + H2O = ADP + phosphate + H(+)</text>
        <dbReference type="Rhea" id="RHEA:13065"/>
        <dbReference type="ChEBI" id="CHEBI:15377"/>
        <dbReference type="ChEBI" id="CHEBI:15378"/>
        <dbReference type="ChEBI" id="CHEBI:30616"/>
        <dbReference type="ChEBI" id="CHEBI:43474"/>
        <dbReference type="ChEBI" id="CHEBI:456216"/>
        <dbReference type="EC" id="5.6.2.4"/>
    </reaction>
</comment>
<dbReference type="GO" id="GO:0003677">
    <property type="term" value="F:DNA binding"/>
    <property type="evidence" value="ECO:0007669"/>
    <property type="project" value="UniProtKB-KW"/>
</dbReference>
<keyword evidence="19" id="KW-1185">Reference proteome</keyword>
<dbReference type="NCBIfam" id="TIGR00643">
    <property type="entry name" value="recG"/>
    <property type="match status" value="1"/>
</dbReference>
<feature type="domain" description="Helicase C-terminal" evidence="17">
    <location>
        <begin position="453"/>
        <end position="605"/>
    </location>
</feature>
<dbReference type="SUPFAM" id="SSF50249">
    <property type="entry name" value="Nucleic acid-binding proteins"/>
    <property type="match status" value="1"/>
</dbReference>
<keyword evidence="6 15" id="KW-0347">Helicase</keyword>
<keyword evidence="5 15" id="KW-0378">Hydrolase</keyword>
<proteinExistence type="inferred from homology"/>
<keyword evidence="10 15" id="KW-0234">DNA repair</keyword>
<keyword evidence="3 15" id="KW-0547">Nucleotide-binding</keyword>
<dbReference type="InterPro" id="IPR011545">
    <property type="entry name" value="DEAD/DEAH_box_helicase_dom"/>
</dbReference>
<dbReference type="GO" id="GO:0006310">
    <property type="term" value="P:DNA recombination"/>
    <property type="evidence" value="ECO:0007669"/>
    <property type="project" value="UniProtKB-UniRule"/>
</dbReference>
<keyword evidence="9 15" id="KW-0233">DNA recombination</keyword>
<dbReference type="NCBIfam" id="NF008165">
    <property type="entry name" value="PRK10917.1-3"/>
    <property type="match status" value="1"/>
</dbReference>
<evidence type="ECO:0000256" key="12">
    <source>
        <dbReference type="ARBA" id="ARBA00034617"/>
    </source>
</evidence>
<evidence type="ECO:0000256" key="1">
    <source>
        <dbReference type="ARBA" id="ARBA00007504"/>
    </source>
</evidence>
<dbReference type="NCBIfam" id="NF008168">
    <property type="entry name" value="PRK10917.2-2"/>
    <property type="match status" value="1"/>
</dbReference>
<dbReference type="SMART" id="SM00487">
    <property type="entry name" value="DEXDc"/>
    <property type="match status" value="1"/>
</dbReference>
<dbReference type="Proteomes" id="UP000831181">
    <property type="component" value="Chromosome"/>
</dbReference>
<comment type="catalytic activity">
    <reaction evidence="12 15">
        <text>Couples ATP hydrolysis with the unwinding of duplex DNA by translocating in the 3'-5' direction.</text>
        <dbReference type="EC" id="5.6.2.4"/>
    </reaction>
</comment>
<dbReference type="KEGG" id="lbe:MOO44_07040"/>
<evidence type="ECO:0000256" key="5">
    <source>
        <dbReference type="ARBA" id="ARBA00022801"/>
    </source>
</evidence>
<evidence type="ECO:0000256" key="14">
    <source>
        <dbReference type="ARBA" id="ARBA00048988"/>
    </source>
</evidence>
<dbReference type="Pfam" id="PF19833">
    <property type="entry name" value="RecG_dom3_C"/>
    <property type="match status" value="1"/>
</dbReference>
<evidence type="ECO:0000256" key="10">
    <source>
        <dbReference type="ARBA" id="ARBA00023204"/>
    </source>
</evidence>
<evidence type="ECO:0000256" key="2">
    <source>
        <dbReference type="ARBA" id="ARBA00017846"/>
    </source>
</evidence>
<dbReference type="PANTHER" id="PTHR47964">
    <property type="entry name" value="ATP-DEPENDENT DNA HELICASE HOMOLOG RECG, CHLOROPLASTIC"/>
    <property type="match status" value="1"/>
</dbReference>
<dbReference type="InterPro" id="IPR027417">
    <property type="entry name" value="P-loop_NTPase"/>
</dbReference>
<dbReference type="InterPro" id="IPR012340">
    <property type="entry name" value="NA-bd_OB-fold"/>
</dbReference>
<dbReference type="Gene3D" id="2.40.50.140">
    <property type="entry name" value="Nucleic acid-binding proteins"/>
    <property type="match status" value="1"/>
</dbReference>
<evidence type="ECO:0000256" key="7">
    <source>
        <dbReference type="ARBA" id="ARBA00022840"/>
    </source>
</evidence>
<evidence type="ECO:0000313" key="18">
    <source>
        <dbReference type="EMBL" id="UQS87517.1"/>
    </source>
</evidence>
<evidence type="ECO:0000256" key="6">
    <source>
        <dbReference type="ARBA" id="ARBA00022806"/>
    </source>
</evidence>
<evidence type="ECO:0000259" key="16">
    <source>
        <dbReference type="PROSITE" id="PS51192"/>
    </source>
</evidence>
<dbReference type="InterPro" id="IPR001650">
    <property type="entry name" value="Helicase_C-like"/>
</dbReference>
<evidence type="ECO:0000256" key="4">
    <source>
        <dbReference type="ARBA" id="ARBA00022763"/>
    </source>
</evidence>
<evidence type="ECO:0000259" key="17">
    <source>
        <dbReference type="PROSITE" id="PS51194"/>
    </source>
</evidence>
<comment type="similarity">
    <text evidence="1 15">Belongs to the helicase family. RecG subfamily.</text>
</comment>
<evidence type="ECO:0000256" key="15">
    <source>
        <dbReference type="RuleBase" id="RU363016"/>
    </source>
</evidence>
<dbReference type="InterPro" id="IPR014001">
    <property type="entry name" value="Helicase_ATP-bd"/>
</dbReference>
<dbReference type="SUPFAM" id="SSF52540">
    <property type="entry name" value="P-loop containing nucleoside triphosphate hydrolases"/>
    <property type="match status" value="2"/>
</dbReference>
<sequence length="674" mass="75975">MDSLNNSVSTLEGIGPKKELVLNSLGIKTINDLLNYFPFRYDNFKIQSLATLPPQAQVTLKGVVVDSPSVYRYGYKKSKLTFLLQVEHAAVRVNFFNQPWLAKQITVNQPLVVYGRFDRQQMAMAAMKIISNATNQMAPIYSVNKQIKQQTLRKLIQATYEKYQAQIEDFIPESLRKRYRLESHRQVVHDMHFPADLRASKLALRTAKFEEFFIFQMRMQLLRMRDHHFSGIRINYDIAAINQFINALPFKLTGAQNKVVTEILHNLGDGSQMNRLLQGDVGSGKTIVAAIAIYATITAGYQAALMVPTEILAEQHANGLAKIFANLPVNIALLTGDTKPAVRREILPRIKDGEINLVIGTHALIQDEVNFHNLGLAIIDEQHRFGVNQRAALRKKGDDPNVLTMTATPIPRTMTITTYGEMDVSVINELPAGRKPIVTRWINSKQVSTTFPFLLQHLSHHEQMYVIAPLIEESDKSDMQSTETMLEMFQRSFPGFQVGLLHGRMKDAEKNAVMEAFKRREIQILVSTTVIEVGVDVPNASLMMIFNADHFGLAQLHQLRGRVGRGDQQSYCILVADPKTEVGKKRMNVMVETTDGFIVAQKDLELRGSGDVMGKQQSGQVQFKIGDPVADLVMLSYAQEEAKRIVNSPHWNELTDNLPLVKYLNDESLTDSLD</sequence>
<dbReference type="GO" id="GO:0016787">
    <property type="term" value="F:hydrolase activity"/>
    <property type="evidence" value="ECO:0007669"/>
    <property type="project" value="UniProtKB-KW"/>
</dbReference>
<dbReference type="RefSeq" id="WP_260117325.1">
    <property type="nucleotide sequence ID" value="NZ_CP093361.1"/>
</dbReference>
<keyword evidence="8" id="KW-0238">DNA-binding</keyword>
<keyword evidence="7 15" id="KW-0067">ATP-binding</keyword>
<keyword evidence="11" id="KW-0413">Isomerase</keyword>
<name>A0A976RTH4_9LACO</name>
<dbReference type="EC" id="5.6.2.4" evidence="13 15"/>
<dbReference type="Pfam" id="PF00270">
    <property type="entry name" value="DEAD"/>
    <property type="match status" value="1"/>
</dbReference>
<accession>A0A976RTH4</accession>
<dbReference type="InterPro" id="IPR004609">
    <property type="entry name" value="ATP-dep_DNA_helicase_RecG"/>
</dbReference>
<dbReference type="CDD" id="cd17992">
    <property type="entry name" value="DEXHc_RecG"/>
    <property type="match status" value="1"/>
</dbReference>
<dbReference type="GO" id="GO:0006281">
    <property type="term" value="P:DNA repair"/>
    <property type="evidence" value="ECO:0007669"/>
    <property type="project" value="UniProtKB-UniRule"/>
</dbReference>
<dbReference type="GO" id="GO:0043138">
    <property type="term" value="F:3'-5' DNA helicase activity"/>
    <property type="evidence" value="ECO:0007669"/>
    <property type="project" value="UniProtKB-EC"/>
</dbReference>
<dbReference type="AlphaFoldDB" id="A0A976RTH4"/>
<dbReference type="Pfam" id="PF17191">
    <property type="entry name" value="RecG_wedge"/>
    <property type="match status" value="1"/>
</dbReference>